<keyword evidence="2" id="KW-1185">Reference proteome</keyword>
<dbReference type="Proteomes" id="UP000790377">
    <property type="component" value="Unassembled WGS sequence"/>
</dbReference>
<name>A0ACB7ZWK3_9AGAM</name>
<sequence length="287" mass="32247">MEVFLFDDPIDFGKWRLEAEAAVQAVKSDEEADDDDRERMIDLEQKSGNDCASYQMIFFIGDLLAAFILNSVLDAKDKERAERAMARLVAISTIPVYRSAFALVRFAHAGGLPALMGDWAESTCKDGICKTAVETLPAKAWNYQTPESLLGIMRELINKVERDGSDITTTPVFANIMHQIYSRYGLDPFERASRLSDSEIIFYFLHRRLSKKTHKFQNAAESFSGWPCISPYVCLSSCPRASPLVEKVKDLANRPEYERQRQIGAIAIDMKSPTARIIQANAKTADS</sequence>
<protein>
    <submittedName>
        <fullName evidence="1">Uncharacterized protein</fullName>
    </submittedName>
</protein>
<proteinExistence type="predicted"/>
<accession>A0ACB7ZWK3</accession>
<dbReference type="EMBL" id="MU268236">
    <property type="protein sequence ID" value="KAH7905249.1"/>
    <property type="molecule type" value="Genomic_DNA"/>
</dbReference>
<comment type="caution">
    <text evidence="1">The sequence shown here is derived from an EMBL/GenBank/DDBJ whole genome shotgun (WGS) entry which is preliminary data.</text>
</comment>
<gene>
    <name evidence="1" type="ORF">BJ138DRAFT_1106147</name>
</gene>
<evidence type="ECO:0000313" key="1">
    <source>
        <dbReference type="EMBL" id="KAH7905249.1"/>
    </source>
</evidence>
<reference evidence="1" key="1">
    <citation type="journal article" date="2021" name="New Phytol.">
        <title>Evolutionary innovations through gain and loss of genes in the ectomycorrhizal Boletales.</title>
        <authorList>
            <person name="Wu G."/>
            <person name="Miyauchi S."/>
            <person name="Morin E."/>
            <person name="Kuo A."/>
            <person name="Drula E."/>
            <person name="Varga T."/>
            <person name="Kohler A."/>
            <person name="Feng B."/>
            <person name="Cao Y."/>
            <person name="Lipzen A."/>
            <person name="Daum C."/>
            <person name="Hundley H."/>
            <person name="Pangilinan J."/>
            <person name="Johnson J."/>
            <person name="Barry K."/>
            <person name="LaButti K."/>
            <person name="Ng V."/>
            <person name="Ahrendt S."/>
            <person name="Min B."/>
            <person name="Choi I.G."/>
            <person name="Park H."/>
            <person name="Plett J.M."/>
            <person name="Magnuson J."/>
            <person name="Spatafora J.W."/>
            <person name="Nagy L.G."/>
            <person name="Henrissat B."/>
            <person name="Grigoriev I.V."/>
            <person name="Yang Z.L."/>
            <person name="Xu J."/>
            <person name="Martin F.M."/>
        </authorList>
    </citation>
    <scope>NUCLEOTIDE SEQUENCE</scope>
    <source>
        <strain evidence="1">ATCC 28755</strain>
    </source>
</reference>
<evidence type="ECO:0000313" key="2">
    <source>
        <dbReference type="Proteomes" id="UP000790377"/>
    </source>
</evidence>
<organism evidence="1 2">
    <name type="scientific">Hygrophoropsis aurantiaca</name>
    <dbReference type="NCBI Taxonomy" id="72124"/>
    <lineage>
        <taxon>Eukaryota</taxon>
        <taxon>Fungi</taxon>
        <taxon>Dikarya</taxon>
        <taxon>Basidiomycota</taxon>
        <taxon>Agaricomycotina</taxon>
        <taxon>Agaricomycetes</taxon>
        <taxon>Agaricomycetidae</taxon>
        <taxon>Boletales</taxon>
        <taxon>Coniophorineae</taxon>
        <taxon>Hygrophoropsidaceae</taxon>
        <taxon>Hygrophoropsis</taxon>
    </lineage>
</organism>